<feature type="compositionally biased region" description="Basic and acidic residues" evidence="1">
    <location>
        <begin position="10"/>
        <end position="27"/>
    </location>
</feature>
<proteinExistence type="predicted"/>
<gene>
    <name evidence="2" type="ORF">Tci_878318</name>
</gene>
<comment type="caution">
    <text evidence="2">The sequence shown here is derived from an EMBL/GenBank/DDBJ whole genome shotgun (WGS) entry which is preliminary data.</text>
</comment>
<feature type="region of interest" description="Disordered" evidence="1">
    <location>
        <begin position="1"/>
        <end position="32"/>
    </location>
</feature>
<organism evidence="2">
    <name type="scientific">Tanacetum cinerariifolium</name>
    <name type="common">Dalmatian daisy</name>
    <name type="synonym">Chrysanthemum cinerariifolium</name>
    <dbReference type="NCBI Taxonomy" id="118510"/>
    <lineage>
        <taxon>Eukaryota</taxon>
        <taxon>Viridiplantae</taxon>
        <taxon>Streptophyta</taxon>
        <taxon>Embryophyta</taxon>
        <taxon>Tracheophyta</taxon>
        <taxon>Spermatophyta</taxon>
        <taxon>Magnoliopsida</taxon>
        <taxon>eudicotyledons</taxon>
        <taxon>Gunneridae</taxon>
        <taxon>Pentapetalae</taxon>
        <taxon>asterids</taxon>
        <taxon>campanulids</taxon>
        <taxon>Asterales</taxon>
        <taxon>Asteraceae</taxon>
        <taxon>Asteroideae</taxon>
        <taxon>Anthemideae</taxon>
        <taxon>Anthemidinae</taxon>
        <taxon>Tanacetum</taxon>
    </lineage>
</organism>
<name>A0A699TAP0_TANCI</name>
<protein>
    <submittedName>
        <fullName evidence="2">Uncharacterized protein</fullName>
    </submittedName>
</protein>
<reference evidence="2" key="1">
    <citation type="journal article" date="2019" name="Sci. Rep.">
        <title>Draft genome of Tanacetum cinerariifolium, the natural source of mosquito coil.</title>
        <authorList>
            <person name="Yamashiro T."/>
            <person name="Shiraishi A."/>
            <person name="Satake H."/>
            <person name="Nakayama K."/>
        </authorList>
    </citation>
    <scope>NUCLEOTIDE SEQUENCE</scope>
</reference>
<evidence type="ECO:0000256" key="1">
    <source>
        <dbReference type="SAM" id="MobiDB-lite"/>
    </source>
</evidence>
<accession>A0A699TAP0</accession>
<evidence type="ECO:0000313" key="2">
    <source>
        <dbReference type="EMBL" id="GFD06349.1"/>
    </source>
</evidence>
<sequence>AVYVSLSSCDKTKKHDDKTKREAKGKSPVELSTGVKDLSDEFEEFFDNSTNRVNPTSTPVTAVGLNSTNNTNTFSAADPSTNAVSLNFKLGGKFAFVDPSQYLNDLDMPALEDITYLDDEEDVDAEADLSYFETNIIVSPILTTRVHKNHLVTQIIGDLSSAPQTRSMTRMVKGRGGLTQINDEDFHTCMFACFLSQEKPKRVHQALKDPS</sequence>
<dbReference type="EMBL" id="BKCJ011224237">
    <property type="protein sequence ID" value="GFD06349.1"/>
    <property type="molecule type" value="Genomic_DNA"/>
</dbReference>
<feature type="non-terminal residue" evidence="2">
    <location>
        <position position="1"/>
    </location>
</feature>
<dbReference type="AlphaFoldDB" id="A0A699TAP0"/>